<dbReference type="GO" id="GO:0042276">
    <property type="term" value="P:error-prone translesion synthesis"/>
    <property type="evidence" value="ECO:0007669"/>
    <property type="project" value="TreeGrafter"/>
</dbReference>
<protein>
    <recommendedName>
        <fullName evidence="11">DNA polymerase eta</fullName>
    </recommendedName>
</protein>
<dbReference type="Gene3D" id="3.40.1170.60">
    <property type="match status" value="2"/>
</dbReference>
<evidence type="ECO:0000313" key="14">
    <source>
        <dbReference type="EMBL" id="PSC70105.1"/>
    </source>
</evidence>
<keyword evidence="3" id="KW-0237">DNA synthesis</keyword>
<sequence>MSTDKRAIEGFRVRQHAGPRRVLAAAAAAAGAPSERAVHPPPAASSMEAVEHDTGRVILHFDADSFYAQVEENRNPALRGRPVGVTQKYLVVTCNYAAREQGVTKLMGTAEAQRRCPGLALVGGEDLTPYRAASKQMLAVLQRYGTAEKLGLDEVFVDATAEAQRRLAAVAPGTALPPWHGHVHTSATRLQQDSRHRPMDLRVAAAAAAGAGAGAGDAAGGAQAAAAAATGERSGSAAAGGSITHSAAAAVPGSVPPSAAGASWEALLRVGSAIAAEARAAVRADAGIRTSAGIACNKMLAKLCSGLHKPDDQTVLLPPEAAAFLEPLPVRALSGVGHKTEGEVEALGVRSCADLRRVPRAQLLQRFGERVGSFLHAACLGKDPSPVVERGPPKSVTVEDSFKSCASLGAAEKVLRVLAPDLLQRLHEEAAEGRRPATLSLKWRHRGTGWQRASASCPMPAAVLANRVPEEQQVDALVAAATGLLRKHLPQPFDVSLINLGATGFSEASAAAGSNRSIADMLAGAQCGGGSIQAAPPATGIGMMQQQAGAQAPVAAAGAGAGKRVIIHADADCFYCQVERLDDPSLLGVPLAVQQFNAGGFVAVSYEARAAGIRCGDGAGAAGRAVIPHLVRMQAASIEECRRRCPGLQVRPMRTDRYRQVAQQVHDLVRSFAPDGQAQTTSYDDFYIDVTSACTAGSSAGSGIGGSTGGSVGGTARQGALHQGQQQQDQPAEPPSGLLVLSSAPPAGAQPPTDPQLTLQQWRPLPGDLRQGVALAAALRRVSKRQLGVTLSCGVARSKLLARLASPLGKPDGLAVLPDDAALPFIRACPLSQVPMLRGKFGQAVAAELAATTAGGLAAFTRAELVQRFGEQQGAFLAALALAQDDDPVRERGPHRTLAVERSFPPLPSEAAAAGALAPLAQQLLARAAQDEHRRLPAKLVVGYRQGCGSNPRSKSGAVPGEVQGWLAQQLAAGQPHAEQQLQRLGRQVEAAEAAAPAGAVVAESLALLRPAVAASGWQLTRLAVGLAYDVGAEQQAALPTGQRSLAGFVQRQASKQLEAAAADDDDDAVAAGHQAPQVEPQQAHHHQHQQQEPQQHHVPQQPSKPPAAAARPVSYRNAEAVALQRLFAGCSASASQLDASLAGMSPEDRASLELALRLQQEEAGQAGAAGHATALRKRGPPAARAPLRGKLQRGPLDAFVRRGGV</sequence>
<feature type="compositionally biased region" description="Gly residues" evidence="12">
    <location>
        <begin position="700"/>
        <end position="713"/>
    </location>
</feature>
<dbReference type="InterPro" id="IPR053848">
    <property type="entry name" value="IMS_HHH_1"/>
</dbReference>
<dbReference type="Gene3D" id="1.10.150.20">
    <property type="entry name" value="5' to 3' exonuclease, C-terminal subdomain"/>
    <property type="match status" value="2"/>
</dbReference>
<evidence type="ECO:0000256" key="7">
    <source>
        <dbReference type="ARBA" id="ARBA00022763"/>
    </source>
</evidence>
<feature type="region of interest" description="Disordered" evidence="12">
    <location>
        <begin position="1165"/>
        <end position="1189"/>
    </location>
</feature>
<dbReference type="OrthoDB" id="514856at2759"/>
<keyword evidence="8" id="KW-0460">Magnesium</keyword>
<dbReference type="Gene3D" id="3.30.1490.100">
    <property type="entry name" value="DNA polymerase, Y-family, little finger domain"/>
    <property type="match status" value="1"/>
</dbReference>
<dbReference type="GO" id="GO:0003887">
    <property type="term" value="F:DNA-directed DNA polymerase activity"/>
    <property type="evidence" value="ECO:0007669"/>
    <property type="project" value="InterPro"/>
</dbReference>
<comment type="subcellular location">
    <subcellularLocation>
        <location evidence="1">Nucleus</location>
    </subcellularLocation>
</comment>
<evidence type="ECO:0000256" key="1">
    <source>
        <dbReference type="ARBA" id="ARBA00004123"/>
    </source>
</evidence>
<dbReference type="InterPro" id="IPR001126">
    <property type="entry name" value="UmuC"/>
</dbReference>
<evidence type="ECO:0000256" key="5">
    <source>
        <dbReference type="ARBA" id="ARBA00022695"/>
    </source>
</evidence>
<feature type="region of interest" description="Disordered" evidence="12">
    <location>
        <begin position="1058"/>
        <end position="1114"/>
    </location>
</feature>
<dbReference type="STRING" id="554055.A0A2P6V7P0"/>
<proteinExistence type="inferred from homology"/>
<evidence type="ECO:0000313" key="15">
    <source>
        <dbReference type="Proteomes" id="UP000239649"/>
    </source>
</evidence>
<evidence type="ECO:0000256" key="3">
    <source>
        <dbReference type="ARBA" id="ARBA00022634"/>
    </source>
</evidence>
<comment type="caution">
    <text evidence="14">The sequence shown here is derived from an EMBL/GenBank/DDBJ whole genome shotgun (WGS) entry which is preliminary data.</text>
</comment>
<gene>
    <name evidence="14" type="ORF">C2E20_6429</name>
</gene>
<dbReference type="GO" id="GO:0035861">
    <property type="term" value="C:site of double-strand break"/>
    <property type="evidence" value="ECO:0007669"/>
    <property type="project" value="TreeGrafter"/>
</dbReference>
<dbReference type="GO" id="GO:0005634">
    <property type="term" value="C:nucleus"/>
    <property type="evidence" value="ECO:0007669"/>
    <property type="project" value="UniProtKB-SubCell"/>
</dbReference>
<evidence type="ECO:0000256" key="6">
    <source>
        <dbReference type="ARBA" id="ARBA00022723"/>
    </source>
</evidence>
<dbReference type="GO" id="GO:0006281">
    <property type="term" value="P:DNA repair"/>
    <property type="evidence" value="ECO:0007669"/>
    <property type="project" value="UniProtKB-KW"/>
</dbReference>
<dbReference type="FunFam" id="3.40.1170.60:FF:000003">
    <property type="entry name" value="DNA polymerase eta"/>
    <property type="match status" value="1"/>
</dbReference>
<dbReference type="PANTHER" id="PTHR45873:SF1">
    <property type="entry name" value="DNA POLYMERASE ETA"/>
    <property type="match status" value="1"/>
</dbReference>
<dbReference type="InterPro" id="IPR052230">
    <property type="entry name" value="DNA_polymerase_eta"/>
</dbReference>
<dbReference type="PANTHER" id="PTHR45873">
    <property type="entry name" value="DNA POLYMERASE ETA"/>
    <property type="match status" value="1"/>
</dbReference>
<name>A0A2P6V7P0_9CHLO</name>
<feature type="domain" description="UmuC" evidence="13">
    <location>
        <begin position="58"/>
        <end position="337"/>
    </location>
</feature>
<dbReference type="SUPFAM" id="SSF56672">
    <property type="entry name" value="DNA/RNA polymerases"/>
    <property type="match status" value="2"/>
</dbReference>
<evidence type="ECO:0000259" key="13">
    <source>
        <dbReference type="PROSITE" id="PS50173"/>
    </source>
</evidence>
<dbReference type="Pfam" id="PF21704">
    <property type="entry name" value="POLH-Rev1_HhH"/>
    <property type="match status" value="1"/>
</dbReference>
<evidence type="ECO:0000256" key="9">
    <source>
        <dbReference type="ARBA" id="ARBA00023204"/>
    </source>
</evidence>
<evidence type="ECO:0000256" key="4">
    <source>
        <dbReference type="ARBA" id="ARBA00022679"/>
    </source>
</evidence>
<dbReference type="GO" id="GO:0003684">
    <property type="term" value="F:damaged DNA binding"/>
    <property type="evidence" value="ECO:0007669"/>
    <property type="project" value="InterPro"/>
</dbReference>
<dbReference type="InterPro" id="IPR043128">
    <property type="entry name" value="Rev_trsase/Diguanyl_cyclase"/>
</dbReference>
<keyword evidence="6" id="KW-0479">Metal-binding</keyword>
<feature type="region of interest" description="Disordered" evidence="12">
    <location>
        <begin position="698"/>
        <end position="760"/>
    </location>
</feature>
<comment type="similarity">
    <text evidence="2">Belongs to the DNA polymerase type-Y family.</text>
</comment>
<keyword evidence="15" id="KW-1185">Reference proteome</keyword>
<keyword evidence="7" id="KW-0227">DNA damage</keyword>
<keyword evidence="10" id="KW-0539">Nucleus</keyword>
<feature type="compositionally biased region" description="Low complexity" evidence="12">
    <location>
        <begin position="1091"/>
        <end position="1114"/>
    </location>
</feature>
<dbReference type="InterPro" id="IPR017961">
    <property type="entry name" value="DNA_pol_Y-fam_little_finger"/>
</dbReference>
<dbReference type="PROSITE" id="PS50173">
    <property type="entry name" value="UMUC"/>
    <property type="match status" value="2"/>
</dbReference>
<keyword evidence="9" id="KW-0234">DNA repair</keyword>
<evidence type="ECO:0000256" key="12">
    <source>
        <dbReference type="SAM" id="MobiDB-lite"/>
    </source>
</evidence>
<evidence type="ECO:0000256" key="10">
    <source>
        <dbReference type="ARBA" id="ARBA00023242"/>
    </source>
</evidence>
<dbReference type="InterPro" id="IPR036775">
    <property type="entry name" value="DNA_pol_Y-fam_lit_finger_sf"/>
</dbReference>
<keyword evidence="5" id="KW-0548">Nucleotidyltransferase</keyword>
<accession>A0A2P6V7P0</accession>
<dbReference type="InterPro" id="IPR043502">
    <property type="entry name" value="DNA/RNA_pol_sf"/>
</dbReference>
<keyword evidence="4" id="KW-0808">Transferase</keyword>
<dbReference type="SUPFAM" id="SSF100879">
    <property type="entry name" value="Lesion bypass DNA polymerase (Y-family), little finger domain"/>
    <property type="match status" value="1"/>
</dbReference>
<dbReference type="Pfam" id="PF21999">
    <property type="entry name" value="IMS_HHH_1"/>
    <property type="match status" value="1"/>
</dbReference>
<dbReference type="GO" id="GO:0009314">
    <property type="term" value="P:response to radiation"/>
    <property type="evidence" value="ECO:0007669"/>
    <property type="project" value="TreeGrafter"/>
</dbReference>
<evidence type="ECO:0000256" key="2">
    <source>
        <dbReference type="ARBA" id="ARBA00010945"/>
    </source>
</evidence>
<dbReference type="AlphaFoldDB" id="A0A2P6V7P0"/>
<feature type="domain" description="UmuC" evidence="13">
    <location>
        <begin position="566"/>
        <end position="838"/>
    </location>
</feature>
<dbReference type="EMBL" id="LHPF02000022">
    <property type="protein sequence ID" value="PSC70105.1"/>
    <property type="molecule type" value="Genomic_DNA"/>
</dbReference>
<dbReference type="GO" id="GO:0046872">
    <property type="term" value="F:metal ion binding"/>
    <property type="evidence" value="ECO:0007669"/>
    <property type="project" value="UniProtKB-KW"/>
</dbReference>
<dbReference type="Pfam" id="PF00817">
    <property type="entry name" value="IMS"/>
    <property type="match status" value="2"/>
</dbReference>
<dbReference type="Pfam" id="PF11799">
    <property type="entry name" value="IMS_C"/>
    <property type="match status" value="1"/>
</dbReference>
<dbReference type="Proteomes" id="UP000239649">
    <property type="component" value="Unassembled WGS sequence"/>
</dbReference>
<feature type="compositionally biased region" description="Low complexity" evidence="12">
    <location>
        <begin position="1070"/>
        <end position="1082"/>
    </location>
</feature>
<dbReference type="Gene3D" id="3.30.70.270">
    <property type="match status" value="2"/>
</dbReference>
<evidence type="ECO:0000256" key="8">
    <source>
        <dbReference type="ARBA" id="ARBA00022842"/>
    </source>
</evidence>
<reference evidence="14 15" key="1">
    <citation type="journal article" date="2018" name="Plant J.">
        <title>Genome sequences of Chlorella sorokiniana UTEX 1602 and Micractinium conductrix SAG 241.80: implications to maltose excretion by a green alga.</title>
        <authorList>
            <person name="Arriola M.B."/>
            <person name="Velmurugan N."/>
            <person name="Zhang Y."/>
            <person name="Plunkett M.H."/>
            <person name="Hondzo H."/>
            <person name="Barney B.M."/>
        </authorList>
    </citation>
    <scope>NUCLEOTIDE SEQUENCE [LARGE SCALE GENOMIC DNA]</scope>
    <source>
        <strain evidence="14 15">SAG 241.80</strain>
    </source>
</reference>
<dbReference type="GO" id="GO:0005657">
    <property type="term" value="C:replication fork"/>
    <property type="evidence" value="ECO:0007669"/>
    <property type="project" value="TreeGrafter"/>
</dbReference>
<evidence type="ECO:0000256" key="11">
    <source>
        <dbReference type="ARBA" id="ARBA00044975"/>
    </source>
</evidence>
<organism evidence="14 15">
    <name type="scientific">Micractinium conductrix</name>
    <dbReference type="NCBI Taxonomy" id="554055"/>
    <lineage>
        <taxon>Eukaryota</taxon>
        <taxon>Viridiplantae</taxon>
        <taxon>Chlorophyta</taxon>
        <taxon>core chlorophytes</taxon>
        <taxon>Trebouxiophyceae</taxon>
        <taxon>Chlorellales</taxon>
        <taxon>Chlorellaceae</taxon>
        <taxon>Chlorella clade</taxon>
        <taxon>Micractinium</taxon>
    </lineage>
</organism>